<dbReference type="Gene3D" id="1.25.40.340">
    <property type="match status" value="1"/>
</dbReference>
<evidence type="ECO:0000259" key="1">
    <source>
        <dbReference type="PROSITE" id="PS51480"/>
    </source>
</evidence>
<dbReference type="AlphaFoldDB" id="H8GAF9"/>
<reference evidence="2 3" key="1">
    <citation type="journal article" date="2012" name="Stand. Genomic Sci.">
        <title>Genome sequence of the soil bacterium Saccharomonospora azurea type strain (NA-128(T)).</title>
        <authorList>
            <person name="Klenk H.P."/>
            <person name="Held B."/>
            <person name="Lucas S."/>
            <person name="Lapidus A."/>
            <person name="Copeland A."/>
            <person name="Hammon N."/>
            <person name="Pitluck S."/>
            <person name="Goodwin L.A."/>
            <person name="Han C."/>
            <person name="Tapia R."/>
            <person name="Brambilla E.M."/>
            <person name="Potter G."/>
            <person name="Land M."/>
            <person name="Ivanova N."/>
            <person name="Rohde M."/>
            <person name="Goker M."/>
            <person name="Detter J.C."/>
            <person name="Kyrpides N.C."/>
            <person name="Woyke T."/>
        </authorList>
    </citation>
    <scope>NUCLEOTIDE SEQUENCE [LARGE SCALE GENOMIC DNA]</scope>
    <source>
        <strain evidence="2 3">NA-128</strain>
    </source>
</reference>
<protein>
    <recommendedName>
        <fullName evidence="1">DhaL domain-containing protein</fullName>
    </recommendedName>
</protein>
<evidence type="ECO:0000313" key="3">
    <source>
        <dbReference type="Proteomes" id="UP000004705"/>
    </source>
</evidence>
<dbReference type="Proteomes" id="UP000004705">
    <property type="component" value="Chromosome"/>
</dbReference>
<dbReference type="GO" id="GO:0004371">
    <property type="term" value="F:glycerone kinase activity"/>
    <property type="evidence" value="ECO:0007669"/>
    <property type="project" value="InterPro"/>
</dbReference>
<dbReference type="InterPro" id="IPR004007">
    <property type="entry name" value="DhaL_dom"/>
</dbReference>
<dbReference type="GO" id="GO:0006071">
    <property type="term" value="P:glycerol metabolic process"/>
    <property type="evidence" value="ECO:0007669"/>
    <property type="project" value="InterPro"/>
</dbReference>
<feature type="non-terminal residue" evidence="2">
    <location>
        <position position="81"/>
    </location>
</feature>
<dbReference type="HOGENOM" id="CLU_2579696_0_0_11"/>
<name>H8GAF9_9PSEU</name>
<evidence type="ECO:0000313" key="2">
    <source>
        <dbReference type="EMBL" id="EHY90624.1"/>
    </source>
</evidence>
<keyword evidence="3" id="KW-1185">Reference proteome</keyword>
<accession>H8GAF9</accession>
<organism evidence="2 3">
    <name type="scientific">Saccharomonospora azurea NA-128</name>
    <dbReference type="NCBI Taxonomy" id="882081"/>
    <lineage>
        <taxon>Bacteria</taxon>
        <taxon>Bacillati</taxon>
        <taxon>Actinomycetota</taxon>
        <taxon>Actinomycetes</taxon>
        <taxon>Pseudonocardiales</taxon>
        <taxon>Pseudonocardiaceae</taxon>
        <taxon>Saccharomonospora</taxon>
    </lineage>
</organism>
<dbReference type="SUPFAM" id="SSF101473">
    <property type="entry name" value="DhaL-like"/>
    <property type="match status" value="1"/>
</dbReference>
<dbReference type="InterPro" id="IPR036117">
    <property type="entry name" value="DhaL_dom_sf"/>
</dbReference>
<dbReference type="PROSITE" id="PS51480">
    <property type="entry name" value="DHAL"/>
    <property type="match status" value="1"/>
</dbReference>
<gene>
    <name evidence="2" type="ORF">SacazDRAFT_03764</name>
</gene>
<dbReference type="EMBL" id="CM001466">
    <property type="protein sequence ID" value="EHY90624.1"/>
    <property type="molecule type" value="Genomic_DNA"/>
</dbReference>
<sequence>MRASDALDADAVRRWIDVCVRDLRALRAEIDDINVYPVADSDTGSNLLHTMTAARDGLDALDGAGAGAVLTAAAAAAVSTA</sequence>
<feature type="domain" description="DhaL" evidence="1">
    <location>
        <begin position="10"/>
        <end position="81"/>
    </location>
</feature>
<proteinExistence type="predicted"/>